<sequence>MSALILDDDIRKYDLNDALNKIDQILSHPPLVQFNFVRENMRETDKRKGKLNRWLDRLVFLFMKTPSKFLLGKENSR</sequence>
<name>A0A147JV50_HADYE</name>
<protein>
    <submittedName>
        <fullName evidence="1">Uncharacterized protein</fullName>
    </submittedName>
</protein>
<gene>
    <name evidence="1" type="ORF">APZ16_05955</name>
</gene>
<reference evidence="1 2" key="1">
    <citation type="journal article" date="2016" name="Nat. Microbiol.">
        <title>Genomic inference of the metabolism of cosmopolitan subsurface Archaea, Hadesarchaea.</title>
        <authorList>
            <person name="Baker B.J."/>
            <person name="Saw J.H."/>
            <person name="Lind A.E."/>
            <person name="Lazar C.S."/>
            <person name="Hinrichs K.-U."/>
            <person name="Teske A.P."/>
            <person name="Ettema T.J."/>
        </authorList>
    </citation>
    <scope>NUCLEOTIDE SEQUENCE [LARGE SCALE GENOMIC DNA]</scope>
</reference>
<dbReference type="STRING" id="1776334.APZ16_05955"/>
<dbReference type="Proteomes" id="UP000074294">
    <property type="component" value="Unassembled WGS sequence"/>
</dbReference>
<evidence type="ECO:0000313" key="2">
    <source>
        <dbReference type="Proteomes" id="UP000074294"/>
    </source>
</evidence>
<proteinExistence type="predicted"/>
<accession>A0A147JV50</accession>
<dbReference type="EMBL" id="LQMQ01000042">
    <property type="protein sequence ID" value="KUO40387.1"/>
    <property type="molecule type" value="Genomic_DNA"/>
</dbReference>
<evidence type="ECO:0000313" key="1">
    <source>
        <dbReference type="EMBL" id="KUO40387.1"/>
    </source>
</evidence>
<organism evidence="1 2">
    <name type="scientific">Hadarchaeum yellowstonense</name>
    <dbReference type="NCBI Taxonomy" id="1776334"/>
    <lineage>
        <taxon>Archaea</taxon>
        <taxon>Methanobacteriati</taxon>
        <taxon>Candidatus Hadarchaeota</taxon>
        <taxon>Candidatus Hadarchaeia</taxon>
        <taxon>Candidatus Hadarchaeales</taxon>
        <taxon>Candidatus Hadarchaeaceae</taxon>
        <taxon>Candidatus Hadarchaeum</taxon>
    </lineage>
</organism>
<dbReference type="AlphaFoldDB" id="A0A147JV50"/>
<comment type="caution">
    <text evidence="1">The sequence shown here is derived from an EMBL/GenBank/DDBJ whole genome shotgun (WGS) entry which is preliminary data.</text>
</comment>